<dbReference type="SUPFAM" id="SSF56112">
    <property type="entry name" value="Protein kinase-like (PK-like)"/>
    <property type="match status" value="1"/>
</dbReference>
<dbReference type="InterPro" id="IPR011009">
    <property type="entry name" value="Kinase-like_dom_sf"/>
</dbReference>
<accession>A0ABP9SQ09</accession>
<sequence length="296" mass="33180">MGGYDPRSLKPPEPLGRLRGTDAGREWLAALPDTLAEVVSDWSLRIGEPYGDSKVSLVLPATLPDSSTAVLKLQFPDRESEHEAAALRHWDGNGVVRLLAHDERRCALLVEHCAPGDYLARADLDNALSVFVDLLPVLSKPAAEPFTPLSDEARRWAENLMPEWERAGRPCERRLVDAARDLLDGLVDGPDEHVLLHQDLHSYNVLSADRQPWLAIDPKPLVGERAFAIAPIVRDYELGHSRRQLRLRLDRLSAELDIDRERARDWTLAQTVVWAIRGGVGTPRHVESARWLLALR</sequence>
<dbReference type="Proteomes" id="UP001501570">
    <property type="component" value="Unassembled WGS sequence"/>
</dbReference>
<protein>
    <submittedName>
        <fullName evidence="1">Aminoglycoside phosphotransferase family protein</fullName>
    </submittedName>
</protein>
<dbReference type="InterPro" id="IPR006748">
    <property type="entry name" value="NH2Glyco/OHUrea_AB-resist_kin"/>
</dbReference>
<keyword evidence="2" id="KW-1185">Reference proteome</keyword>
<organism evidence="1 2">
    <name type="scientific">Rugosimonospora acidiphila</name>
    <dbReference type="NCBI Taxonomy" id="556531"/>
    <lineage>
        <taxon>Bacteria</taxon>
        <taxon>Bacillati</taxon>
        <taxon>Actinomycetota</taxon>
        <taxon>Actinomycetes</taxon>
        <taxon>Micromonosporales</taxon>
        <taxon>Micromonosporaceae</taxon>
        <taxon>Rugosimonospora</taxon>
    </lineage>
</organism>
<dbReference type="Pfam" id="PF04655">
    <property type="entry name" value="APH_6_hur"/>
    <property type="match status" value="1"/>
</dbReference>
<name>A0ABP9SQ09_9ACTN</name>
<evidence type="ECO:0000313" key="1">
    <source>
        <dbReference type="EMBL" id="GAA5200538.1"/>
    </source>
</evidence>
<dbReference type="RefSeq" id="WP_345638537.1">
    <property type="nucleotide sequence ID" value="NZ_BAABJQ010000044.1"/>
</dbReference>
<gene>
    <name evidence="1" type="ORF">GCM10023322_78580</name>
</gene>
<proteinExistence type="predicted"/>
<evidence type="ECO:0000313" key="2">
    <source>
        <dbReference type="Proteomes" id="UP001501570"/>
    </source>
</evidence>
<comment type="caution">
    <text evidence="1">The sequence shown here is derived from an EMBL/GenBank/DDBJ whole genome shotgun (WGS) entry which is preliminary data.</text>
</comment>
<dbReference type="EMBL" id="BAABJQ010000044">
    <property type="protein sequence ID" value="GAA5200538.1"/>
    <property type="molecule type" value="Genomic_DNA"/>
</dbReference>
<dbReference type="Gene3D" id="3.90.1200.10">
    <property type="match status" value="1"/>
</dbReference>
<reference evidence="2" key="1">
    <citation type="journal article" date="2019" name="Int. J. Syst. Evol. Microbiol.">
        <title>The Global Catalogue of Microorganisms (GCM) 10K type strain sequencing project: providing services to taxonomists for standard genome sequencing and annotation.</title>
        <authorList>
            <consortium name="The Broad Institute Genomics Platform"/>
            <consortium name="The Broad Institute Genome Sequencing Center for Infectious Disease"/>
            <person name="Wu L."/>
            <person name="Ma J."/>
        </authorList>
    </citation>
    <scope>NUCLEOTIDE SEQUENCE [LARGE SCALE GENOMIC DNA]</scope>
    <source>
        <strain evidence="2">JCM 18304</strain>
    </source>
</reference>